<accession>A0A6A6TG25</accession>
<dbReference type="AlphaFoldDB" id="A0A6A6TG25"/>
<feature type="domain" description="SET" evidence="1">
    <location>
        <begin position="1"/>
        <end position="142"/>
    </location>
</feature>
<sequence>MAFTYIFIRPDKLHGLRAASDLQPGTLVAEPEPLLAVEVPCSHEDWEQSAELRKNFFEDQNRKGTKAPSATRSPNSPRTIYEYFAAFQGCRGNNAALVIFPTICNVRHSCRPNAVINYTDGRASLRAMNPIRKDEEITVDMLPGDLWLDTKRGRQEYLLNRFNYTCTCVDCNHDNQSDGEKARARLQRQHPKIKQICTSLLSSVAISAGRTGQGRQRLVETVWDYQENVLAMGFRDIRLAHAHIAVASITGPSYPQAALDHAVRAMIIIARTYGTDTHPCITVALELLRRYAPFS</sequence>
<name>A0A6A6TG25_9PLEO</name>
<evidence type="ECO:0000313" key="3">
    <source>
        <dbReference type="Proteomes" id="UP000799324"/>
    </source>
</evidence>
<dbReference type="PROSITE" id="PS50280">
    <property type="entry name" value="SET"/>
    <property type="match status" value="1"/>
</dbReference>
<dbReference type="EMBL" id="MU004316">
    <property type="protein sequence ID" value="KAF2658281.1"/>
    <property type="molecule type" value="Genomic_DNA"/>
</dbReference>
<dbReference type="PANTHER" id="PTHR12197:SF251">
    <property type="entry name" value="EG:BACR7C10.4 PROTEIN"/>
    <property type="match status" value="1"/>
</dbReference>
<dbReference type="Proteomes" id="UP000799324">
    <property type="component" value="Unassembled WGS sequence"/>
</dbReference>
<protein>
    <recommendedName>
        <fullName evidence="1">SET domain-containing protein</fullName>
    </recommendedName>
</protein>
<dbReference type="GO" id="GO:0005634">
    <property type="term" value="C:nucleus"/>
    <property type="evidence" value="ECO:0007669"/>
    <property type="project" value="TreeGrafter"/>
</dbReference>
<evidence type="ECO:0000259" key="1">
    <source>
        <dbReference type="PROSITE" id="PS50280"/>
    </source>
</evidence>
<dbReference type="OrthoDB" id="265717at2759"/>
<reference evidence="2" key="1">
    <citation type="journal article" date="2020" name="Stud. Mycol.">
        <title>101 Dothideomycetes genomes: a test case for predicting lifestyles and emergence of pathogens.</title>
        <authorList>
            <person name="Haridas S."/>
            <person name="Albert R."/>
            <person name="Binder M."/>
            <person name="Bloem J."/>
            <person name="Labutti K."/>
            <person name="Salamov A."/>
            <person name="Andreopoulos B."/>
            <person name="Baker S."/>
            <person name="Barry K."/>
            <person name="Bills G."/>
            <person name="Bluhm B."/>
            <person name="Cannon C."/>
            <person name="Castanera R."/>
            <person name="Culley D."/>
            <person name="Daum C."/>
            <person name="Ezra D."/>
            <person name="Gonzalez J."/>
            <person name="Henrissat B."/>
            <person name="Kuo A."/>
            <person name="Liang C."/>
            <person name="Lipzen A."/>
            <person name="Lutzoni F."/>
            <person name="Magnuson J."/>
            <person name="Mondo S."/>
            <person name="Nolan M."/>
            <person name="Ohm R."/>
            <person name="Pangilinan J."/>
            <person name="Park H.-J."/>
            <person name="Ramirez L."/>
            <person name="Alfaro M."/>
            <person name="Sun H."/>
            <person name="Tritt A."/>
            <person name="Yoshinaga Y."/>
            <person name="Zwiers L.-H."/>
            <person name="Turgeon B."/>
            <person name="Goodwin S."/>
            <person name="Spatafora J."/>
            <person name="Crous P."/>
            <person name="Grigoriev I."/>
        </authorList>
    </citation>
    <scope>NUCLEOTIDE SEQUENCE</scope>
    <source>
        <strain evidence="2">CBS 122681</strain>
    </source>
</reference>
<dbReference type="SMART" id="SM00317">
    <property type="entry name" value="SET"/>
    <property type="match status" value="1"/>
</dbReference>
<proteinExistence type="predicted"/>
<dbReference type="Pfam" id="PF00856">
    <property type="entry name" value="SET"/>
    <property type="match status" value="1"/>
</dbReference>
<dbReference type="InterPro" id="IPR046341">
    <property type="entry name" value="SET_dom_sf"/>
</dbReference>
<gene>
    <name evidence="2" type="ORF">K491DRAFT_676530</name>
</gene>
<organism evidence="2 3">
    <name type="scientific">Lophiostoma macrostomum CBS 122681</name>
    <dbReference type="NCBI Taxonomy" id="1314788"/>
    <lineage>
        <taxon>Eukaryota</taxon>
        <taxon>Fungi</taxon>
        <taxon>Dikarya</taxon>
        <taxon>Ascomycota</taxon>
        <taxon>Pezizomycotina</taxon>
        <taxon>Dothideomycetes</taxon>
        <taxon>Pleosporomycetidae</taxon>
        <taxon>Pleosporales</taxon>
        <taxon>Lophiostomataceae</taxon>
        <taxon>Lophiostoma</taxon>
    </lineage>
</organism>
<dbReference type="SUPFAM" id="SSF82199">
    <property type="entry name" value="SET domain"/>
    <property type="match status" value="1"/>
</dbReference>
<keyword evidence="3" id="KW-1185">Reference proteome</keyword>
<dbReference type="PANTHER" id="PTHR12197">
    <property type="entry name" value="HISTONE-LYSINE N-METHYLTRANSFERASE SMYD"/>
    <property type="match status" value="1"/>
</dbReference>
<dbReference type="Gene3D" id="2.170.270.10">
    <property type="entry name" value="SET domain"/>
    <property type="match status" value="1"/>
</dbReference>
<dbReference type="CDD" id="cd20071">
    <property type="entry name" value="SET_SMYD"/>
    <property type="match status" value="1"/>
</dbReference>
<dbReference type="InterPro" id="IPR001214">
    <property type="entry name" value="SET_dom"/>
</dbReference>
<dbReference type="InterPro" id="IPR050869">
    <property type="entry name" value="H3K4_H4K5_MeTrfase"/>
</dbReference>
<evidence type="ECO:0000313" key="2">
    <source>
        <dbReference type="EMBL" id="KAF2658281.1"/>
    </source>
</evidence>